<dbReference type="AlphaFoldDB" id="A0A2Z6N9L7"/>
<evidence type="ECO:0000313" key="2">
    <source>
        <dbReference type="Proteomes" id="UP000242715"/>
    </source>
</evidence>
<organism evidence="1 2">
    <name type="scientific">Trifolium subterraneum</name>
    <name type="common">Subterranean clover</name>
    <dbReference type="NCBI Taxonomy" id="3900"/>
    <lineage>
        <taxon>Eukaryota</taxon>
        <taxon>Viridiplantae</taxon>
        <taxon>Streptophyta</taxon>
        <taxon>Embryophyta</taxon>
        <taxon>Tracheophyta</taxon>
        <taxon>Spermatophyta</taxon>
        <taxon>Magnoliopsida</taxon>
        <taxon>eudicotyledons</taxon>
        <taxon>Gunneridae</taxon>
        <taxon>Pentapetalae</taxon>
        <taxon>rosids</taxon>
        <taxon>fabids</taxon>
        <taxon>Fabales</taxon>
        <taxon>Fabaceae</taxon>
        <taxon>Papilionoideae</taxon>
        <taxon>50 kb inversion clade</taxon>
        <taxon>NPAAA clade</taxon>
        <taxon>Hologalegina</taxon>
        <taxon>IRL clade</taxon>
        <taxon>Trifolieae</taxon>
        <taxon>Trifolium</taxon>
    </lineage>
</organism>
<name>A0A2Z6N9L7_TRISU</name>
<reference evidence="2" key="1">
    <citation type="journal article" date="2017" name="Front. Plant Sci.">
        <title>Climate Clever Clovers: New Paradigm to Reduce the Environmental Footprint of Ruminants by Breeding Low Methanogenic Forages Utilizing Haplotype Variation.</title>
        <authorList>
            <person name="Kaur P."/>
            <person name="Appels R."/>
            <person name="Bayer P.E."/>
            <person name="Keeble-Gagnere G."/>
            <person name="Wang J."/>
            <person name="Hirakawa H."/>
            <person name="Shirasawa K."/>
            <person name="Vercoe P."/>
            <person name="Stefanova K."/>
            <person name="Durmic Z."/>
            <person name="Nichols P."/>
            <person name="Revell C."/>
            <person name="Isobe S.N."/>
            <person name="Edwards D."/>
            <person name="Erskine W."/>
        </authorList>
    </citation>
    <scope>NUCLEOTIDE SEQUENCE [LARGE SCALE GENOMIC DNA]</scope>
    <source>
        <strain evidence="2">cv. Daliak</strain>
    </source>
</reference>
<sequence>MLRLRVRVRGLIRRFGGSGRWRFGGSVRSVLRFHFSAGDIERETSFVVYNDVARKMAPLACDQLLRMNRGSSAYHIELDEAFGDAMLFKCLVCPSPGFPLACAGENASIGVGVSIYGSSTGSSSCGDDGFDDFYAVVDSSPKDGEDLACGSCVPVSKRQKTV</sequence>
<gene>
    <name evidence="1" type="ORF">TSUD_218940</name>
</gene>
<evidence type="ECO:0000313" key="1">
    <source>
        <dbReference type="EMBL" id="GAU32645.1"/>
    </source>
</evidence>
<dbReference type="Proteomes" id="UP000242715">
    <property type="component" value="Unassembled WGS sequence"/>
</dbReference>
<keyword evidence="2" id="KW-1185">Reference proteome</keyword>
<proteinExistence type="predicted"/>
<dbReference type="EMBL" id="DF973500">
    <property type="protein sequence ID" value="GAU32645.1"/>
    <property type="molecule type" value="Genomic_DNA"/>
</dbReference>
<protein>
    <submittedName>
        <fullName evidence="1">Uncharacterized protein</fullName>
    </submittedName>
</protein>
<accession>A0A2Z6N9L7</accession>